<keyword evidence="4" id="KW-0443">Lipid metabolism</keyword>
<dbReference type="PANTHER" id="PTHR43352">
    <property type="entry name" value="ACETYL-COA SYNTHETASE"/>
    <property type="match status" value="1"/>
</dbReference>
<evidence type="ECO:0000256" key="3">
    <source>
        <dbReference type="ARBA" id="ARBA00022598"/>
    </source>
</evidence>
<dbReference type="GO" id="GO:0005737">
    <property type="term" value="C:cytoplasm"/>
    <property type="evidence" value="ECO:0007669"/>
    <property type="project" value="UniProtKB-SubCell"/>
</dbReference>
<keyword evidence="1 4" id="KW-0596">Phosphopantetheine</keyword>
<feature type="modified residue" description="O-(pantetheine 4'-phosphoryl)serine" evidence="4">
    <location>
        <position position="37"/>
    </location>
</feature>
<dbReference type="InterPro" id="IPR025110">
    <property type="entry name" value="AMP-bd_C"/>
</dbReference>
<evidence type="ECO:0000313" key="6">
    <source>
        <dbReference type="EMBL" id="AJE83706.1"/>
    </source>
</evidence>
<sequence>MHEKLERLRGIVASILELDPAEVPEDARFYEDLGADSLEKTAITARVEGEFGVRLTAEDATAMGSLREAAEVLTKAARSVDPGQQAEPVAELGEALDTPSRPVAEAGGTDLVETLVSAQVAAGRGAVSAYVDPDVGEVGYARLLDAARGYAGALDALGIAAGTRCLLVADDSAATAAAVLGLWWRGCVPVVVSPMLTDEELAYIAADCAAGLLHLDAPPRRHQAVAELLAALPQLSGDDVRTALAARETPGDNPAYRPTRAGAPARAAEADEVLVQYTSGSTGRPKGVRHSTGGILGLLRAAEGFLGLRAGDVVLSTARMSFGYGFGNSVLCPLAAGATVVLLRGTVDAPTVTVAVKRHRPTVLFLVPRMYAALLDQLPGAAPESLEDVRLCVAAGENLPAGLGERVRETFGAGLVNGLGATESLHIVVATPAGEAMPGTFGQPVPGVTASVRDEDGAAVPDGEPGRLHIAGPTVALGYLGLPEATARAFADGGLYTGDIVRRAPDGGPFTHLCRADDLLNLGGYKVPPAEIEEVVRATAGVRDCAVVGTEDEHGLQSAVLYVQPVAEIERQALRRTVMGALRSRLAAYKRPARLEFVDEMPTTSTGKLAAFRLRERAGQR</sequence>
<dbReference type="GO" id="GO:0000036">
    <property type="term" value="F:acyl carrier activity"/>
    <property type="evidence" value="ECO:0007669"/>
    <property type="project" value="UniProtKB-UniRule"/>
</dbReference>
<dbReference type="Pfam" id="PF00550">
    <property type="entry name" value="PP-binding"/>
    <property type="match status" value="1"/>
</dbReference>
<comment type="PTM">
    <text evidence="4">4'-phosphopantetheine is transferred from CoA to a specific serine of apo-ACP by AcpS. This modification is essential for activity because fatty acids are bound in thioester linkage to the sulfhydryl of the prosthetic group.</text>
</comment>
<dbReference type="Pfam" id="PF00501">
    <property type="entry name" value="AMP-binding"/>
    <property type="match status" value="1"/>
</dbReference>
<dbReference type="InterPro" id="IPR042099">
    <property type="entry name" value="ANL_N_sf"/>
</dbReference>
<keyword evidence="4" id="KW-0276">Fatty acid metabolism</keyword>
<proteinExistence type="inferred from homology"/>
<dbReference type="Proteomes" id="UP000031523">
    <property type="component" value="Chromosome"/>
</dbReference>
<dbReference type="AlphaFoldDB" id="A0A0B5EYH6"/>
<dbReference type="InterPro" id="IPR020845">
    <property type="entry name" value="AMP-binding_CS"/>
</dbReference>
<dbReference type="InterPro" id="IPR003231">
    <property type="entry name" value="ACP"/>
</dbReference>
<keyword evidence="4" id="KW-0275">Fatty acid biosynthesis</keyword>
<dbReference type="InterPro" id="IPR045851">
    <property type="entry name" value="AMP-bd_C_sf"/>
</dbReference>
<dbReference type="GO" id="GO:0016878">
    <property type="term" value="F:acid-thiol ligase activity"/>
    <property type="evidence" value="ECO:0007669"/>
    <property type="project" value="TreeGrafter"/>
</dbReference>
<evidence type="ECO:0000256" key="2">
    <source>
        <dbReference type="ARBA" id="ARBA00022553"/>
    </source>
</evidence>
<dbReference type="KEGG" id="sals:SLNWT_3330"/>
<accession>A0A0B5EYH6</accession>
<evidence type="ECO:0000313" key="7">
    <source>
        <dbReference type="Proteomes" id="UP000031523"/>
    </source>
</evidence>
<dbReference type="InterPro" id="IPR000873">
    <property type="entry name" value="AMP-dep_synth/lig_dom"/>
</dbReference>
<gene>
    <name evidence="4" type="primary">acpP</name>
    <name evidence="6" type="ORF">SLNWT_3330</name>
</gene>
<keyword evidence="3 6" id="KW-0436">Ligase</keyword>
<dbReference type="UniPathway" id="UPA00094"/>
<dbReference type="PANTHER" id="PTHR43352:SF1">
    <property type="entry name" value="ANTHRANILATE--COA LIGASE"/>
    <property type="match status" value="1"/>
</dbReference>
<comment type="pathway">
    <text evidence="4">Lipid metabolism; fatty acid biosynthesis.</text>
</comment>
<evidence type="ECO:0000256" key="1">
    <source>
        <dbReference type="ARBA" id="ARBA00022450"/>
    </source>
</evidence>
<dbReference type="EMBL" id="CP010519">
    <property type="protein sequence ID" value="AJE83706.1"/>
    <property type="molecule type" value="Genomic_DNA"/>
</dbReference>
<comment type="function">
    <text evidence="4">Carrier of the growing fatty acid chain in fatty acid biosynthesis.</text>
</comment>
<keyword evidence="4" id="KW-0444">Lipid biosynthesis</keyword>
<keyword evidence="4" id="KW-0963">Cytoplasm</keyword>
<evidence type="ECO:0000256" key="4">
    <source>
        <dbReference type="HAMAP-Rule" id="MF_01217"/>
    </source>
</evidence>
<dbReference type="Pfam" id="PF13193">
    <property type="entry name" value="AMP-binding_C"/>
    <property type="match status" value="1"/>
</dbReference>
<reference evidence="6 7" key="1">
    <citation type="submission" date="2015-01" db="EMBL/GenBank/DDBJ databases">
        <title>Enhanced salinomycin production by adjusting the supply of polyketide extender units in Streptomyce albus DSM 41398.</title>
        <authorList>
            <person name="Lu C."/>
        </authorList>
    </citation>
    <scope>NUCLEOTIDE SEQUENCE [LARGE SCALE GENOMIC DNA]</scope>
    <source>
        <strain evidence="7">ATCC 21838 / DSM 41398 / FERM P-419 / JCM 4703 / NBRC 107858</strain>
    </source>
</reference>
<evidence type="ECO:0000259" key="5">
    <source>
        <dbReference type="PROSITE" id="PS50075"/>
    </source>
</evidence>
<dbReference type="PROSITE" id="PS00455">
    <property type="entry name" value="AMP_BINDING"/>
    <property type="match status" value="1"/>
</dbReference>
<feature type="domain" description="Carrier" evidence="5">
    <location>
        <begin position="1"/>
        <end position="77"/>
    </location>
</feature>
<dbReference type="HAMAP" id="MF_01217">
    <property type="entry name" value="Acyl_carrier"/>
    <property type="match status" value="1"/>
</dbReference>
<dbReference type="SUPFAM" id="SSF56801">
    <property type="entry name" value="Acetyl-CoA synthetase-like"/>
    <property type="match status" value="1"/>
</dbReference>
<keyword evidence="7" id="KW-1185">Reference proteome</keyword>
<protein>
    <recommendedName>
        <fullName evidence="4">Acyl carrier protein</fullName>
        <shortName evidence="4">ACP</shortName>
    </recommendedName>
</protein>
<dbReference type="Gene3D" id="3.30.300.30">
    <property type="match status" value="1"/>
</dbReference>
<dbReference type="InterPro" id="IPR009081">
    <property type="entry name" value="PP-bd_ACP"/>
</dbReference>
<dbReference type="PROSITE" id="PS50075">
    <property type="entry name" value="CARRIER"/>
    <property type="match status" value="1"/>
</dbReference>
<comment type="subcellular location">
    <subcellularLocation>
        <location evidence="4">Cytoplasm</location>
    </subcellularLocation>
</comment>
<dbReference type="Gene3D" id="3.40.50.12780">
    <property type="entry name" value="N-terminal domain of ligase-like"/>
    <property type="match status" value="1"/>
</dbReference>
<name>A0A0B5EYH6_STRA4</name>
<comment type="similarity">
    <text evidence="4">Belongs to the acyl carrier protein (ACP) family.</text>
</comment>
<organism evidence="6 7">
    <name type="scientific">Streptomyces albus (strain ATCC 21838 / DSM 41398 / FERM P-419 / JCM 4703 / NBRC 107858)</name>
    <dbReference type="NCBI Taxonomy" id="1081613"/>
    <lineage>
        <taxon>Bacteria</taxon>
        <taxon>Bacillati</taxon>
        <taxon>Actinomycetota</taxon>
        <taxon>Actinomycetes</taxon>
        <taxon>Kitasatosporales</taxon>
        <taxon>Streptomycetaceae</taxon>
        <taxon>Streptomyces</taxon>
    </lineage>
</organism>
<dbReference type="SUPFAM" id="SSF47336">
    <property type="entry name" value="ACP-like"/>
    <property type="match status" value="1"/>
</dbReference>
<dbReference type="InterPro" id="IPR036736">
    <property type="entry name" value="ACP-like_sf"/>
</dbReference>
<keyword evidence="2 4" id="KW-0597">Phosphoprotein</keyword>
<dbReference type="Gene3D" id="1.10.1200.10">
    <property type="entry name" value="ACP-like"/>
    <property type="match status" value="1"/>
</dbReference>
<dbReference type="GO" id="GO:0044550">
    <property type="term" value="P:secondary metabolite biosynthetic process"/>
    <property type="evidence" value="ECO:0007669"/>
    <property type="project" value="TreeGrafter"/>
</dbReference>